<feature type="region of interest" description="Disordered" evidence="1">
    <location>
        <begin position="44"/>
        <end position="88"/>
    </location>
</feature>
<feature type="compositionally biased region" description="Basic and acidic residues" evidence="1">
    <location>
        <begin position="106"/>
        <end position="116"/>
    </location>
</feature>
<evidence type="ECO:0008006" key="3">
    <source>
        <dbReference type="Google" id="ProtNLM"/>
    </source>
</evidence>
<evidence type="ECO:0000256" key="1">
    <source>
        <dbReference type="SAM" id="MobiDB-lite"/>
    </source>
</evidence>
<feature type="region of interest" description="Disordered" evidence="1">
    <location>
        <begin position="1"/>
        <end position="24"/>
    </location>
</feature>
<feature type="region of interest" description="Disordered" evidence="1">
    <location>
        <begin position="101"/>
        <end position="127"/>
    </location>
</feature>
<comment type="caution">
    <text evidence="2">The sequence shown here is derived from an EMBL/GenBank/DDBJ whole genome shotgun (WGS) entry which is preliminary data.</text>
</comment>
<organism evidence="2">
    <name type="scientific">Tanacetum cinerariifolium</name>
    <name type="common">Dalmatian daisy</name>
    <name type="synonym">Chrysanthemum cinerariifolium</name>
    <dbReference type="NCBI Taxonomy" id="118510"/>
    <lineage>
        <taxon>Eukaryota</taxon>
        <taxon>Viridiplantae</taxon>
        <taxon>Streptophyta</taxon>
        <taxon>Embryophyta</taxon>
        <taxon>Tracheophyta</taxon>
        <taxon>Spermatophyta</taxon>
        <taxon>Magnoliopsida</taxon>
        <taxon>eudicotyledons</taxon>
        <taxon>Gunneridae</taxon>
        <taxon>Pentapetalae</taxon>
        <taxon>asterids</taxon>
        <taxon>campanulids</taxon>
        <taxon>Asterales</taxon>
        <taxon>Asteraceae</taxon>
        <taxon>Asteroideae</taxon>
        <taxon>Anthemideae</taxon>
        <taxon>Anthemidinae</taxon>
        <taxon>Tanacetum</taxon>
    </lineage>
</organism>
<dbReference type="EMBL" id="BKCJ010511336">
    <property type="protein sequence ID" value="GFA90503.1"/>
    <property type="molecule type" value="Genomic_DNA"/>
</dbReference>
<proteinExistence type="predicted"/>
<protein>
    <recommendedName>
        <fullName evidence="3">Transposase (Putative), gypsy type</fullName>
    </recommendedName>
</protein>
<dbReference type="AlphaFoldDB" id="A0A699KHN1"/>
<sequence length="533" mass="58193">MDLFGLIRAPNPTKVKTGSRSRAPHELPLLTLTASRVIEMDEPAVATDSSGVPSAIKKSPLDFANEAEASGRETAAPEMPPPKEVPLATVPGADQAVEAVVAEPPTVRESRKRGVPDDVSDPDPLGFAGALSSQGVAVAKDLGYENASSPIEVLSPGSVYRPEWGVTNGSLLDTPEACQDLVDHAAPPGYFFELRHMPNDEFLQQYNVNLARQVAMGSQLRLRFEQEAKLLKKSVAQVARREKRIQDRELEIKNLEVLLETEAEMKTATEVSNEHLSQRVAALQEQVNGEEKLKAAFEEFKRYEDDQVEQRCAELDARLDALSIDFDEELYPHILTAIAGHRWVIGHGLHLAMMKCAESLEMRQAFADVVSAGVTKGMSEGFKHGVEHGRSQLELESIEAYDPEAEAKFVAALQSLKDLKFSLLDQLEGLKDAPMDVIMAALYLESDTRGVRDPRNPWACKEEIALADAIAANISRAEKKKKCRIVCRTHGVGSAHHARSDGIPVSVPSVVPQGLALLLVDGATQTDPEENLL</sequence>
<evidence type="ECO:0000313" key="2">
    <source>
        <dbReference type="EMBL" id="GFA90503.1"/>
    </source>
</evidence>
<gene>
    <name evidence="2" type="ORF">Tci_662475</name>
</gene>
<name>A0A699KHN1_TANCI</name>
<reference evidence="2" key="1">
    <citation type="journal article" date="2019" name="Sci. Rep.">
        <title>Draft genome of Tanacetum cinerariifolium, the natural source of mosquito coil.</title>
        <authorList>
            <person name="Yamashiro T."/>
            <person name="Shiraishi A."/>
            <person name="Satake H."/>
            <person name="Nakayama K."/>
        </authorList>
    </citation>
    <scope>NUCLEOTIDE SEQUENCE</scope>
</reference>
<accession>A0A699KHN1</accession>